<gene>
    <name evidence="3" type="ORF">F503_04326</name>
</gene>
<evidence type="ECO:0000313" key="3">
    <source>
        <dbReference type="EMBL" id="EPE08739.1"/>
    </source>
</evidence>
<feature type="region of interest" description="Disordered" evidence="2">
    <location>
        <begin position="14"/>
        <end position="121"/>
    </location>
</feature>
<dbReference type="CDD" id="cd14688">
    <property type="entry name" value="bZIP_YAP"/>
    <property type="match status" value="1"/>
</dbReference>
<dbReference type="eggNOG" id="ENOG502S6P7">
    <property type="taxonomic scope" value="Eukaryota"/>
</dbReference>
<organism evidence="3 4">
    <name type="scientific">Ophiostoma piceae (strain UAMH 11346)</name>
    <name type="common">Sap stain fungus</name>
    <dbReference type="NCBI Taxonomy" id="1262450"/>
    <lineage>
        <taxon>Eukaryota</taxon>
        <taxon>Fungi</taxon>
        <taxon>Dikarya</taxon>
        <taxon>Ascomycota</taxon>
        <taxon>Pezizomycotina</taxon>
        <taxon>Sordariomycetes</taxon>
        <taxon>Sordariomycetidae</taxon>
        <taxon>Ophiostomatales</taxon>
        <taxon>Ophiostomataceae</taxon>
        <taxon>Ophiostoma</taxon>
    </lineage>
</organism>
<dbReference type="STRING" id="1262450.S3C5H4"/>
<feature type="coiled-coil region" evidence="1">
    <location>
        <begin position="139"/>
        <end position="166"/>
    </location>
</feature>
<feature type="compositionally biased region" description="Low complexity" evidence="2">
    <location>
        <begin position="627"/>
        <end position="642"/>
    </location>
</feature>
<dbReference type="OrthoDB" id="3555317at2759"/>
<dbReference type="GO" id="GO:0003700">
    <property type="term" value="F:DNA-binding transcription factor activity"/>
    <property type="evidence" value="ECO:0007669"/>
    <property type="project" value="InterPro"/>
</dbReference>
<feature type="compositionally biased region" description="Polar residues" evidence="2">
    <location>
        <begin position="35"/>
        <end position="56"/>
    </location>
</feature>
<protein>
    <submittedName>
        <fullName evidence="3">Bzip transcription factor</fullName>
    </submittedName>
</protein>
<sequence>MQADLPILNAMQYDTGIPRMAPTKATRGSKRKDTASTPRTLEATDNSGRHGSSHTLASMAIDDSVAPEYEMMESSESNKKKLKRPAKPPPPLDSDDGEGDGDDGEHDQEGGKKRARGRPRIDIKDVTAADIRLAQRAYRNRKERAIVSLEKKVQALKDANEAMSNAFMRLHDFAVARGLLETNPDLASQLRQTTEIFLDMARQSSADEDEDEEDDACHVPLEGRSKTAAPTTTAPSTVPPPPGATEAVDSYEKRQRSIADAVMTFGYLTQQAVADRSHAHTGPSQPPEPPQQIMVPPLLHTRHVHGQAFSGMPFQQPLHLSARSYVQNDEVSGSFGMAIGALDSMGAASSEPSASGAPSYYSHIGSDSMANMASTSRSSNNSAVSLSPGAGVQNYDFTTQLGMVSSPMSSYPPYGSSAMPTSTAEIAPHLADTHEFMSTAAIGSPSTLPLPTRYPVNVPFGLRLRRQSIQAAYNLITAPDPPPEHFARVFGFCIMFEQVGQIRHRLRRGLESPIHYNSKFNKWELPYVTQTPDPEGEAYAPASDRCQGQNNSNSDHRGTNVRPVVPLINITLPGFEGAFFDCEEIEMYLQQRGVHIPPDTHNVIVEVDDSDFVVGGTSTSTADRGSHSSAGDSSVVDSSFGAVPPPAPSGRTGYVAPDLVSNRTATSKHTNPVDWNLSSGPNILGTITAASGRGANSNMSEETDMMASLMNMSSFVPFQAQNQQHSPATFPQRRLLTLDVDRFLSELVRRASCLGQTPGFREADVNEAFWRSTQSAS</sequence>
<evidence type="ECO:0000256" key="2">
    <source>
        <dbReference type="SAM" id="MobiDB-lite"/>
    </source>
</evidence>
<dbReference type="PANTHER" id="PTHR40618">
    <property type="entry name" value="B-ZIP TRANSCRIPTION FACTOR (EUROFUNG)-RELATED"/>
    <property type="match status" value="1"/>
</dbReference>
<evidence type="ECO:0000256" key="1">
    <source>
        <dbReference type="SAM" id="Coils"/>
    </source>
</evidence>
<dbReference type="HOGENOM" id="CLU_013452_1_1_1"/>
<dbReference type="VEuPathDB" id="FungiDB:F503_04326"/>
<dbReference type="AlphaFoldDB" id="S3C5H4"/>
<dbReference type="InterPro" id="IPR046347">
    <property type="entry name" value="bZIP_sf"/>
</dbReference>
<feature type="region of interest" description="Disordered" evidence="2">
    <location>
        <begin position="221"/>
        <end position="247"/>
    </location>
</feature>
<dbReference type="PANTHER" id="PTHR40618:SF1">
    <property type="entry name" value="B-ZIP TRANSCRIPTION FACTOR (EUROFUNG)"/>
    <property type="match status" value="1"/>
</dbReference>
<feature type="compositionally biased region" description="Low complexity" evidence="2">
    <location>
        <begin position="227"/>
        <end position="236"/>
    </location>
</feature>
<proteinExistence type="predicted"/>
<keyword evidence="4" id="KW-1185">Reference proteome</keyword>
<name>S3C5H4_OPHP1</name>
<keyword evidence="1" id="KW-0175">Coiled coil</keyword>
<feature type="compositionally biased region" description="Acidic residues" evidence="2">
    <location>
        <begin position="93"/>
        <end position="106"/>
    </location>
</feature>
<dbReference type="Gene3D" id="1.20.5.170">
    <property type="match status" value="1"/>
</dbReference>
<evidence type="ECO:0000313" key="4">
    <source>
        <dbReference type="Proteomes" id="UP000016923"/>
    </source>
</evidence>
<feature type="region of interest" description="Disordered" evidence="2">
    <location>
        <begin position="531"/>
        <end position="559"/>
    </location>
</feature>
<dbReference type="Proteomes" id="UP000016923">
    <property type="component" value="Unassembled WGS sequence"/>
</dbReference>
<reference evidence="3 4" key="1">
    <citation type="journal article" date="2013" name="BMC Genomics">
        <title>The genome and transcriptome of the pine saprophyte Ophiostoma piceae, and a comparison with the bark beetle-associated pine pathogen Grosmannia clavigera.</title>
        <authorList>
            <person name="Haridas S."/>
            <person name="Wang Y."/>
            <person name="Lim L."/>
            <person name="Massoumi Alamouti S."/>
            <person name="Jackman S."/>
            <person name="Docking R."/>
            <person name="Robertson G."/>
            <person name="Birol I."/>
            <person name="Bohlmann J."/>
            <person name="Breuil C."/>
        </authorList>
    </citation>
    <scope>NUCLEOTIDE SEQUENCE [LARGE SCALE GENOMIC DNA]</scope>
    <source>
        <strain evidence="3 4">UAMH 11346</strain>
    </source>
</reference>
<dbReference type="EMBL" id="KE148148">
    <property type="protein sequence ID" value="EPE08739.1"/>
    <property type="molecule type" value="Genomic_DNA"/>
</dbReference>
<dbReference type="OMA" id="FMNFFDF"/>
<accession>S3C5H4</accession>
<feature type="region of interest" description="Disordered" evidence="2">
    <location>
        <begin position="615"/>
        <end position="651"/>
    </location>
</feature>
<dbReference type="SUPFAM" id="SSF57959">
    <property type="entry name" value="Leucine zipper domain"/>
    <property type="match status" value="1"/>
</dbReference>